<name>A0A1R1XNF3_9FUNG</name>
<evidence type="ECO:0000313" key="1">
    <source>
        <dbReference type="EMBL" id="OMJ16142.1"/>
    </source>
</evidence>
<dbReference type="EMBL" id="LSSN01002438">
    <property type="protein sequence ID" value="OMJ16142.1"/>
    <property type="molecule type" value="Genomic_DNA"/>
</dbReference>
<sequence length="93" mass="10625">MSLFSSSPSSAFTRPFLLFSASTFPDIVSTISISISSSNDSFIKLGSCFTFDESSFRFLNKFIADTTDMFPFYNYSSSDIYLFRFSSFYLFFT</sequence>
<organism evidence="1 2">
    <name type="scientific">Smittium culicis</name>
    <dbReference type="NCBI Taxonomy" id="133412"/>
    <lineage>
        <taxon>Eukaryota</taxon>
        <taxon>Fungi</taxon>
        <taxon>Fungi incertae sedis</taxon>
        <taxon>Zoopagomycota</taxon>
        <taxon>Kickxellomycotina</taxon>
        <taxon>Harpellomycetes</taxon>
        <taxon>Harpellales</taxon>
        <taxon>Legeriomycetaceae</taxon>
        <taxon>Smittium</taxon>
    </lineage>
</organism>
<dbReference type="Proteomes" id="UP000187283">
    <property type="component" value="Unassembled WGS sequence"/>
</dbReference>
<comment type="caution">
    <text evidence="1">The sequence shown here is derived from an EMBL/GenBank/DDBJ whole genome shotgun (WGS) entry which is preliminary data.</text>
</comment>
<keyword evidence="2" id="KW-1185">Reference proteome</keyword>
<proteinExistence type="predicted"/>
<accession>A0A1R1XNF3</accession>
<reference evidence="1 2" key="1">
    <citation type="submission" date="2017-01" db="EMBL/GenBank/DDBJ databases">
        <authorList>
            <person name="Mah S.A."/>
            <person name="Swanson W.J."/>
            <person name="Moy G.W."/>
            <person name="Vacquier V.D."/>
        </authorList>
    </citation>
    <scope>NUCLEOTIDE SEQUENCE [LARGE SCALE GENOMIC DNA]</scope>
    <source>
        <strain evidence="1 2">GSMNP</strain>
    </source>
</reference>
<gene>
    <name evidence="1" type="ORF">AYI70_g6787</name>
</gene>
<dbReference type="AlphaFoldDB" id="A0A1R1XNF3"/>
<evidence type="ECO:0000313" key="2">
    <source>
        <dbReference type="Proteomes" id="UP000187283"/>
    </source>
</evidence>
<protein>
    <submittedName>
        <fullName evidence="1">Uncharacterized protein</fullName>
    </submittedName>
</protein>